<keyword evidence="5" id="KW-1185">Reference proteome</keyword>
<dbReference type="Proteomes" id="UP000537131">
    <property type="component" value="Unassembled WGS sequence"/>
</dbReference>
<dbReference type="InterPro" id="IPR054612">
    <property type="entry name" value="Phage_capsid-like_C"/>
</dbReference>
<accession>A0A7Y0HRR8</accession>
<reference evidence="4 5" key="2">
    <citation type="submission" date="2020-06" db="EMBL/GenBank/DDBJ databases">
        <title>Complete Genome Sequence of Clostridium muelleri sp. nov. P21T, an Acid-Alcohol Producing Acetogen Isolated from Old Hay.</title>
        <authorList>
            <person name="Duncan K.E."/>
            <person name="Tanner R.S."/>
        </authorList>
    </citation>
    <scope>NUCLEOTIDE SEQUENCE [LARGE SCALE GENOMIC DNA]</scope>
    <source>
        <strain evidence="4 5">P21</strain>
    </source>
</reference>
<evidence type="ECO:0000259" key="3">
    <source>
        <dbReference type="Pfam" id="PF05065"/>
    </source>
</evidence>
<sequence>MKIEELRQEIATKTEELGKKIESRDVEGAKTLKEEIRQAKELLKLAEEQEVEEKRELDKQKNAEKRGNKNMEKVSEFRSVVKHVMGKEKLTEEERAMIKTSDHSAVIPKQFINDIIELEKGYGSLEGLCDVIPVTKNDGTIPVIDLEQGEDLKEVVEGDAITDGTLVTTDIPFKCSKVGLLQKITSETIDDAEVEIENLVRKNFVIKTVANKNARIMKVLNDNATVIPGTSYEDVHKEIDKSLPSVKNGLINITNVTTYAELKNMKDKQGRNLDLITVIGGQEYFGGKPLYVVEDTSLAPTTKDKKFVVLIANAKEAVKFPKRNEITVAKSQEAGFTTDSVYLRILGRFGVVKGVTRSIKKIEF</sequence>
<comment type="caution">
    <text evidence="4">The sequence shown here is derived from an EMBL/GenBank/DDBJ whole genome shotgun (WGS) entry which is preliminary data.</text>
</comment>
<feature type="domain" description="Phage capsid-like C-terminal" evidence="3">
    <location>
        <begin position="106"/>
        <end position="363"/>
    </location>
</feature>
<protein>
    <submittedName>
        <fullName evidence="4">Phage major capsid protein</fullName>
    </submittedName>
</protein>
<gene>
    <name evidence="4" type="ORF">HBE96_23210</name>
</gene>
<dbReference type="AlphaFoldDB" id="A0A7Y0HRR8"/>
<evidence type="ECO:0000256" key="2">
    <source>
        <dbReference type="SAM" id="MobiDB-lite"/>
    </source>
</evidence>
<evidence type="ECO:0000313" key="4">
    <source>
        <dbReference type="EMBL" id="NMM65491.1"/>
    </source>
</evidence>
<dbReference type="NCBIfam" id="TIGR01554">
    <property type="entry name" value="major_cap_HK97"/>
    <property type="match status" value="1"/>
</dbReference>
<dbReference type="RefSeq" id="WP_169300072.1">
    <property type="nucleotide sequence ID" value="NZ_JABBNI010000065.1"/>
</dbReference>
<name>A0A7Y0HRR8_9CLOT</name>
<reference evidence="4 5" key="1">
    <citation type="submission" date="2020-04" db="EMBL/GenBank/DDBJ databases">
        <authorList>
            <person name="Doyle D.A."/>
        </authorList>
    </citation>
    <scope>NUCLEOTIDE SEQUENCE [LARGE SCALE GENOMIC DNA]</scope>
    <source>
        <strain evidence="4 5">P21</strain>
    </source>
</reference>
<evidence type="ECO:0000313" key="5">
    <source>
        <dbReference type="Proteomes" id="UP000537131"/>
    </source>
</evidence>
<dbReference type="Pfam" id="PF05065">
    <property type="entry name" value="Phage_capsid"/>
    <property type="match status" value="1"/>
</dbReference>
<feature type="region of interest" description="Disordered" evidence="2">
    <location>
        <begin position="48"/>
        <end position="72"/>
    </location>
</feature>
<dbReference type="SUPFAM" id="SSF56563">
    <property type="entry name" value="Major capsid protein gp5"/>
    <property type="match status" value="1"/>
</dbReference>
<organism evidence="4 5">
    <name type="scientific">Clostridium muellerianum</name>
    <dbReference type="NCBI Taxonomy" id="2716538"/>
    <lineage>
        <taxon>Bacteria</taxon>
        <taxon>Bacillati</taxon>
        <taxon>Bacillota</taxon>
        <taxon>Clostridia</taxon>
        <taxon>Eubacteriales</taxon>
        <taxon>Clostridiaceae</taxon>
        <taxon>Clostridium</taxon>
    </lineage>
</organism>
<proteinExistence type="predicted"/>
<comment type="subcellular location">
    <subcellularLocation>
        <location evidence="1">Virion</location>
    </subcellularLocation>
</comment>
<dbReference type="InterPro" id="IPR024455">
    <property type="entry name" value="Phage_capsid"/>
</dbReference>
<evidence type="ECO:0000256" key="1">
    <source>
        <dbReference type="ARBA" id="ARBA00004328"/>
    </source>
</evidence>
<dbReference type="EMBL" id="JABBNI010000065">
    <property type="protein sequence ID" value="NMM65491.1"/>
    <property type="molecule type" value="Genomic_DNA"/>
</dbReference>